<dbReference type="STRING" id="3818.A0A444Z412"/>
<protein>
    <recommendedName>
        <fullName evidence="2">Fructose-1-6-bisphosphatase class I N-terminal domain-containing protein</fullName>
    </recommendedName>
</protein>
<name>A0A444Z412_ARAHY</name>
<dbReference type="Proteomes" id="UP000289738">
    <property type="component" value="Chromosome B05"/>
</dbReference>
<keyword evidence="1" id="KW-0472">Membrane</keyword>
<dbReference type="AlphaFoldDB" id="A0A444Z412"/>
<reference evidence="3 4" key="1">
    <citation type="submission" date="2019-01" db="EMBL/GenBank/DDBJ databases">
        <title>Sequencing of cultivated peanut Arachis hypogaea provides insights into genome evolution and oil improvement.</title>
        <authorList>
            <person name="Chen X."/>
        </authorList>
    </citation>
    <scope>NUCLEOTIDE SEQUENCE [LARGE SCALE GENOMIC DNA]</scope>
    <source>
        <strain evidence="4">cv. Fuhuasheng</strain>
        <tissue evidence="3">Leaves</tissue>
    </source>
</reference>
<gene>
    <name evidence="3" type="ORF">Ahy_B05g076843</name>
</gene>
<evidence type="ECO:0000256" key="1">
    <source>
        <dbReference type="SAM" id="Phobius"/>
    </source>
</evidence>
<dbReference type="GO" id="GO:0005986">
    <property type="term" value="P:sucrose biosynthetic process"/>
    <property type="evidence" value="ECO:0007669"/>
    <property type="project" value="TreeGrafter"/>
</dbReference>
<organism evidence="3 4">
    <name type="scientific">Arachis hypogaea</name>
    <name type="common">Peanut</name>
    <dbReference type="NCBI Taxonomy" id="3818"/>
    <lineage>
        <taxon>Eukaryota</taxon>
        <taxon>Viridiplantae</taxon>
        <taxon>Streptophyta</taxon>
        <taxon>Embryophyta</taxon>
        <taxon>Tracheophyta</taxon>
        <taxon>Spermatophyta</taxon>
        <taxon>Magnoliopsida</taxon>
        <taxon>eudicotyledons</taxon>
        <taxon>Gunneridae</taxon>
        <taxon>Pentapetalae</taxon>
        <taxon>rosids</taxon>
        <taxon>fabids</taxon>
        <taxon>Fabales</taxon>
        <taxon>Fabaceae</taxon>
        <taxon>Papilionoideae</taxon>
        <taxon>50 kb inversion clade</taxon>
        <taxon>dalbergioids sensu lato</taxon>
        <taxon>Dalbergieae</taxon>
        <taxon>Pterocarpus clade</taxon>
        <taxon>Arachis</taxon>
    </lineage>
</organism>
<dbReference type="Gene3D" id="3.30.540.10">
    <property type="entry name" value="Fructose-1,6-Bisphosphatase, subunit A, domain 1"/>
    <property type="match status" value="1"/>
</dbReference>
<sequence>MDGVWIFGIYMLKDEHEPTLEDVLQPGKNMLAAGYCMYSSSCTLVLLLIIGPGMGTSCHGRNSPSCNCTSCSCCVGKCV</sequence>
<dbReference type="SMR" id="A0A444Z412"/>
<dbReference type="GO" id="GO:0042132">
    <property type="term" value="F:fructose 1,6-bisphosphate 1-phosphatase activity"/>
    <property type="evidence" value="ECO:0007669"/>
    <property type="project" value="TreeGrafter"/>
</dbReference>
<dbReference type="PANTHER" id="PTHR11556:SF41">
    <property type="entry name" value="FRUCTOSE-1,6-BISPHOSPHATASE, CYTOSOLIC"/>
    <property type="match status" value="1"/>
</dbReference>
<accession>A0A444Z412</accession>
<evidence type="ECO:0000259" key="2">
    <source>
        <dbReference type="Pfam" id="PF00316"/>
    </source>
</evidence>
<dbReference type="GO" id="GO:0005829">
    <property type="term" value="C:cytosol"/>
    <property type="evidence" value="ECO:0007669"/>
    <property type="project" value="TreeGrafter"/>
</dbReference>
<dbReference type="EMBL" id="SDMP01000015">
    <property type="protein sequence ID" value="RYR08938.1"/>
    <property type="molecule type" value="Genomic_DNA"/>
</dbReference>
<keyword evidence="1" id="KW-0812">Transmembrane</keyword>
<dbReference type="SUPFAM" id="SSF56655">
    <property type="entry name" value="Carbohydrate phosphatase"/>
    <property type="match status" value="1"/>
</dbReference>
<feature type="transmembrane region" description="Helical" evidence="1">
    <location>
        <begin position="30"/>
        <end position="51"/>
    </location>
</feature>
<dbReference type="GO" id="GO:0006002">
    <property type="term" value="P:fructose 6-phosphate metabolic process"/>
    <property type="evidence" value="ECO:0007669"/>
    <property type="project" value="TreeGrafter"/>
</dbReference>
<dbReference type="Gramene" id="arahy.Tifrunner.gnm2.ann2.Ah15g297300.1">
    <property type="protein sequence ID" value="arahy.Tifrunner.gnm2.ann2.Ah15g297300.1-CDS"/>
    <property type="gene ID" value="arahy.Tifrunner.gnm2.ann2.Ah15g297300"/>
</dbReference>
<proteinExistence type="predicted"/>
<evidence type="ECO:0000313" key="4">
    <source>
        <dbReference type="Proteomes" id="UP000289738"/>
    </source>
</evidence>
<dbReference type="InterPro" id="IPR000146">
    <property type="entry name" value="FBPase_class-1"/>
</dbReference>
<dbReference type="GO" id="GO:0006094">
    <property type="term" value="P:gluconeogenesis"/>
    <property type="evidence" value="ECO:0007669"/>
    <property type="project" value="TreeGrafter"/>
</dbReference>
<dbReference type="GO" id="GO:0006000">
    <property type="term" value="P:fructose metabolic process"/>
    <property type="evidence" value="ECO:0007669"/>
    <property type="project" value="TreeGrafter"/>
</dbReference>
<comment type="caution">
    <text evidence="3">The sequence shown here is derived from an EMBL/GenBank/DDBJ whole genome shotgun (WGS) entry which is preliminary data.</text>
</comment>
<evidence type="ECO:0000313" key="3">
    <source>
        <dbReference type="EMBL" id="RYR08938.1"/>
    </source>
</evidence>
<dbReference type="GO" id="GO:0030388">
    <property type="term" value="P:fructose 1,6-bisphosphate metabolic process"/>
    <property type="evidence" value="ECO:0007669"/>
    <property type="project" value="TreeGrafter"/>
</dbReference>
<dbReference type="Pfam" id="PF00316">
    <property type="entry name" value="FBPase"/>
    <property type="match status" value="1"/>
</dbReference>
<feature type="domain" description="Fructose-1-6-bisphosphatase class I N-terminal" evidence="2">
    <location>
        <begin position="6"/>
        <end position="48"/>
    </location>
</feature>
<keyword evidence="4" id="KW-1185">Reference proteome</keyword>
<keyword evidence="1" id="KW-1133">Transmembrane helix</keyword>
<dbReference type="InterPro" id="IPR033391">
    <property type="entry name" value="FBPase_N"/>
</dbReference>
<dbReference type="PANTHER" id="PTHR11556">
    <property type="entry name" value="FRUCTOSE-1,6-BISPHOSPHATASE-RELATED"/>
    <property type="match status" value="1"/>
</dbReference>